<proteinExistence type="predicted"/>
<evidence type="ECO:0000313" key="1">
    <source>
        <dbReference type="EMBL" id="GMR49957.1"/>
    </source>
</evidence>
<dbReference type="AlphaFoldDB" id="A0AAN5CTU6"/>
<dbReference type="EMBL" id="BTRK01000004">
    <property type="protein sequence ID" value="GMR49957.1"/>
    <property type="molecule type" value="Genomic_DNA"/>
</dbReference>
<gene>
    <name evidence="1" type="ORF">PMAYCL1PPCAC_20152</name>
</gene>
<protein>
    <submittedName>
        <fullName evidence="1">Uncharacterized protein</fullName>
    </submittedName>
</protein>
<name>A0AAN5CTU6_9BILA</name>
<sequence length="165" mass="18972">MYHMIQSTSEICGIQYLKEFIGRRIGLVQLEEYVSPSPWNCISHLLKDKQFKLDMRVLRLPAVASNYLLTILKANNVEQLSISAQSIDDPVNLLISISSLVGSMRLRQPIVDNIDSRNRHLFGVCDIDWASAILKMFSGKLHKLEIENNSYPYYLSRDDSEKLIR</sequence>
<feature type="non-terminal residue" evidence="1">
    <location>
        <position position="165"/>
    </location>
</feature>
<evidence type="ECO:0000313" key="2">
    <source>
        <dbReference type="Proteomes" id="UP001328107"/>
    </source>
</evidence>
<organism evidence="1 2">
    <name type="scientific">Pristionchus mayeri</name>
    <dbReference type="NCBI Taxonomy" id="1317129"/>
    <lineage>
        <taxon>Eukaryota</taxon>
        <taxon>Metazoa</taxon>
        <taxon>Ecdysozoa</taxon>
        <taxon>Nematoda</taxon>
        <taxon>Chromadorea</taxon>
        <taxon>Rhabditida</taxon>
        <taxon>Rhabditina</taxon>
        <taxon>Diplogasteromorpha</taxon>
        <taxon>Diplogasteroidea</taxon>
        <taxon>Neodiplogasteridae</taxon>
        <taxon>Pristionchus</taxon>
    </lineage>
</organism>
<accession>A0AAN5CTU6</accession>
<keyword evidence="2" id="KW-1185">Reference proteome</keyword>
<comment type="caution">
    <text evidence="1">The sequence shown here is derived from an EMBL/GenBank/DDBJ whole genome shotgun (WGS) entry which is preliminary data.</text>
</comment>
<dbReference type="Proteomes" id="UP001328107">
    <property type="component" value="Unassembled WGS sequence"/>
</dbReference>
<reference evidence="2" key="1">
    <citation type="submission" date="2022-10" db="EMBL/GenBank/DDBJ databases">
        <title>Genome assembly of Pristionchus species.</title>
        <authorList>
            <person name="Yoshida K."/>
            <person name="Sommer R.J."/>
        </authorList>
    </citation>
    <scope>NUCLEOTIDE SEQUENCE [LARGE SCALE GENOMIC DNA]</scope>
    <source>
        <strain evidence="2">RS5460</strain>
    </source>
</reference>